<keyword evidence="1" id="KW-0472">Membrane</keyword>
<protein>
    <submittedName>
        <fullName evidence="2">Uncharacterized protein</fullName>
    </submittedName>
</protein>
<proteinExistence type="predicted"/>
<dbReference type="Pfam" id="PF11820">
    <property type="entry name" value="DUF3339"/>
    <property type="match status" value="1"/>
</dbReference>
<evidence type="ECO:0000256" key="1">
    <source>
        <dbReference type="SAM" id="Phobius"/>
    </source>
</evidence>
<reference evidence="2" key="1">
    <citation type="submission" date="2020-06" db="EMBL/GenBank/DDBJ databases">
        <authorList>
            <person name="Li T."/>
            <person name="Hu X."/>
            <person name="Zhang T."/>
            <person name="Song X."/>
            <person name="Zhang H."/>
            <person name="Dai N."/>
            <person name="Sheng W."/>
            <person name="Hou X."/>
            <person name="Wei L."/>
        </authorList>
    </citation>
    <scope>NUCLEOTIDE SEQUENCE</scope>
    <source>
        <strain evidence="2">KEN8</strain>
        <tissue evidence="2">Leaf</tissue>
    </source>
</reference>
<dbReference type="EMBL" id="JACGWM010000001">
    <property type="protein sequence ID" value="KAL0395796.1"/>
    <property type="molecule type" value="Genomic_DNA"/>
</dbReference>
<comment type="caution">
    <text evidence="2">The sequence shown here is derived from an EMBL/GenBank/DDBJ whole genome shotgun (WGS) entry which is preliminary data.</text>
</comment>
<feature type="transmembrane region" description="Helical" evidence="1">
    <location>
        <begin position="102"/>
        <end position="126"/>
    </location>
</feature>
<gene>
    <name evidence="2" type="ORF">Scaly_0028000</name>
</gene>
<keyword evidence="1" id="KW-0812">Transmembrane</keyword>
<dbReference type="AlphaFoldDB" id="A0AAW2STA2"/>
<organism evidence="2">
    <name type="scientific">Sesamum calycinum</name>
    <dbReference type="NCBI Taxonomy" id="2727403"/>
    <lineage>
        <taxon>Eukaryota</taxon>
        <taxon>Viridiplantae</taxon>
        <taxon>Streptophyta</taxon>
        <taxon>Embryophyta</taxon>
        <taxon>Tracheophyta</taxon>
        <taxon>Spermatophyta</taxon>
        <taxon>Magnoliopsida</taxon>
        <taxon>eudicotyledons</taxon>
        <taxon>Gunneridae</taxon>
        <taxon>Pentapetalae</taxon>
        <taxon>asterids</taxon>
        <taxon>lamiids</taxon>
        <taxon>Lamiales</taxon>
        <taxon>Pedaliaceae</taxon>
        <taxon>Sesamum</taxon>
    </lineage>
</organism>
<reference evidence="2" key="2">
    <citation type="journal article" date="2024" name="Plant">
        <title>Genomic evolution and insights into agronomic trait innovations of Sesamum species.</title>
        <authorList>
            <person name="Miao H."/>
            <person name="Wang L."/>
            <person name="Qu L."/>
            <person name="Liu H."/>
            <person name="Sun Y."/>
            <person name="Le M."/>
            <person name="Wang Q."/>
            <person name="Wei S."/>
            <person name="Zheng Y."/>
            <person name="Lin W."/>
            <person name="Duan Y."/>
            <person name="Cao H."/>
            <person name="Xiong S."/>
            <person name="Wang X."/>
            <person name="Wei L."/>
            <person name="Li C."/>
            <person name="Ma Q."/>
            <person name="Ju M."/>
            <person name="Zhao R."/>
            <person name="Li G."/>
            <person name="Mu C."/>
            <person name="Tian Q."/>
            <person name="Mei H."/>
            <person name="Zhang T."/>
            <person name="Gao T."/>
            <person name="Zhang H."/>
        </authorList>
    </citation>
    <scope>NUCLEOTIDE SEQUENCE</scope>
    <source>
        <strain evidence="2">KEN8</strain>
    </source>
</reference>
<dbReference type="PANTHER" id="PTHR33128:SF6">
    <property type="entry name" value="TRANSMEMBRANE PROTEIN"/>
    <property type="match status" value="1"/>
</dbReference>
<evidence type="ECO:0000313" key="2">
    <source>
        <dbReference type="EMBL" id="KAL0395796.1"/>
    </source>
</evidence>
<dbReference type="InterPro" id="IPR021775">
    <property type="entry name" value="DUF3339"/>
</dbReference>
<feature type="transmembrane region" description="Helical" evidence="1">
    <location>
        <begin position="62"/>
        <end position="81"/>
    </location>
</feature>
<name>A0AAW2STA2_9LAMI</name>
<keyword evidence="1" id="KW-1133">Transmembrane helix</keyword>
<accession>A0AAW2STA2</accession>
<sequence>MSCHVVSSPIHSNHTLDGPDSGSMGLLLMDYHFFITVGQAESKSHQTRFLISSLEETEMADLGPVLVGIVLFILLQPGLLFQLPGNYRQVEFGSLKTNGKSIAMHTFIFCALYAIMTLAVHLHIYIG</sequence>
<dbReference type="PANTHER" id="PTHR33128">
    <property type="entry name" value="OS05G0103400 PROTEIN"/>
    <property type="match status" value="1"/>
</dbReference>